<sequence>MPASSTASSARSSEFQDKLKYLNSSCDQLIKFLDSEKLSHITHESYHKSDQIFDRHISNLHNGFIEYQTENGKLKHKLAEIDTKICEVLNENDFIRWENEQYKIEMEGLRNQLDKENLLTKELKAEICCLKLNQDQINHVHSVKLKNELFTASEIAKVTEESLMRKMENFEREAKLMEMEYCRKVEILEDEINEKTRIIKKYEQKIDDLIEENYKVMQVYGNTKKEMEEELQRFYEKEKILEAKLTTALTNLSTFDYCNFETQYETPICQQQNESEIIQSLQNRINEIVLNNNNSKNENDLQNLLNEKTLQIFDLRERIVFLEEECRAVKNENKNSNILLQQMTKDMRVLLEAVKENKT</sequence>
<organism evidence="1 2">
    <name type="scientific">Panagrolaimus sp. PS1159</name>
    <dbReference type="NCBI Taxonomy" id="55785"/>
    <lineage>
        <taxon>Eukaryota</taxon>
        <taxon>Metazoa</taxon>
        <taxon>Ecdysozoa</taxon>
        <taxon>Nematoda</taxon>
        <taxon>Chromadorea</taxon>
        <taxon>Rhabditida</taxon>
        <taxon>Tylenchina</taxon>
        <taxon>Panagrolaimomorpha</taxon>
        <taxon>Panagrolaimoidea</taxon>
        <taxon>Panagrolaimidae</taxon>
        <taxon>Panagrolaimus</taxon>
    </lineage>
</organism>
<proteinExistence type="predicted"/>
<protein>
    <submittedName>
        <fullName evidence="2">Uncharacterized protein</fullName>
    </submittedName>
</protein>
<name>A0AC35GIE6_9BILA</name>
<accession>A0AC35GIE6</accession>
<evidence type="ECO:0000313" key="1">
    <source>
        <dbReference type="Proteomes" id="UP000887580"/>
    </source>
</evidence>
<reference evidence="2" key="1">
    <citation type="submission" date="2022-11" db="UniProtKB">
        <authorList>
            <consortium name="WormBaseParasite"/>
        </authorList>
    </citation>
    <scope>IDENTIFICATION</scope>
</reference>
<dbReference type="Proteomes" id="UP000887580">
    <property type="component" value="Unplaced"/>
</dbReference>
<dbReference type="WBParaSite" id="PS1159_v2.g5304.t1">
    <property type="protein sequence ID" value="PS1159_v2.g5304.t1"/>
    <property type="gene ID" value="PS1159_v2.g5304"/>
</dbReference>
<evidence type="ECO:0000313" key="2">
    <source>
        <dbReference type="WBParaSite" id="PS1159_v2.g5304.t1"/>
    </source>
</evidence>